<name>A0AAE6Y965_STRAT</name>
<keyword evidence="4" id="KW-1185">Reference proteome</keyword>
<organism evidence="3 5">
    <name type="scientific">Streptomyces antibioticus</name>
    <dbReference type="NCBI Taxonomy" id="1890"/>
    <lineage>
        <taxon>Bacteria</taxon>
        <taxon>Bacillati</taxon>
        <taxon>Actinomycetota</taxon>
        <taxon>Actinomycetes</taxon>
        <taxon>Kitasatosporales</taxon>
        <taxon>Streptomycetaceae</taxon>
        <taxon>Streptomyces</taxon>
    </lineage>
</organism>
<accession>A0AAE6Y965</accession>
<reference evidence="2 4" key="1">
    <citation type="submission" date="2015-07" db="EMBL/GenBank/DDBJ databases">
        <title>Draft Genome Sequence of Streptomyces antibioticus, IMRU 3720 reveals insights in the evolution of actinomycin biosynthetic gene clusters in Streptomyces.</title>
        <authorList>
            <person name="Crnovcic I."/>
            <person name="Ruckert C."/>
            <person name="Kalinowksi J."/>
            <person name="Keller U."/>
        </authorList>
    </citation>
    <scope>NUCLEOTIDE SEQUENCE [LARGE SCALE GENOMIC DNA]</scope>
    <source>
        <strain evidence="2 4">DSM 41481</strain>
    </source>
</reference>
<dbReference type="Proteomes" id="UP000190306">
    <property type="component" value="Chromosome"/>
</dbReference>
<dbReference type="RefSeq" id="WP_078633526.1">
    <property type="nucleotide sequence ID" value="NZ_CM007717.1"/>
</dbReference>
<dbReference type="Proteomes" id="UP000502504">
    <property type="component" value="Chromosome"/>
</dbReference>
<feature type="region of interest" description="Disordered" evidence="1">
    <location>
        <begin position="140"/>
        <end position="160"/>
    </location>
</feature>
<evidence type="ECO:0000313" key="4">
    <source>
        <dbReference type="Proteomes" id="UP000190306"/>
    </source>
</evidence>
<evidence type="ECO:0000313" key="3">
    <source>
        <dbReference type="EMBL" id="QIT44594.1"/>
    </source>
</evidence>
<dbReference type="EMBL" id="CP050692">
    <property type="protein sequence ID" value="QIT44594.1"/>
    <property type="molecule type" value="Genomic_DNA"/>
</dbReference>
<gene>
    <name evidence="2" type="ORF">AFM16_14120</name>
    <name evidence="3" type="ORF">HCX60_14325</name>
</gene>
<protein>
    <submittedName>
        <fullName evidence="3">Uncharacterized protein</fullName>
    </submittedName>
</protein>
<evidence type="ECO:0000256" key="1">
    <source>
        <dbReference type="SAM" id="MobiDB-lite"/>
    </source>
</evidence>
<reference evidence="3 5" key="2">
    <citation type="submission" date="2020-03" db="EMBL/GenBank/DDBJ databases">
        <title>Is there a link between lipid content and antibiotic production in Streptomyces?</title>
        <authorList>
            <person name="David M."/>
            <person name="Lejeune C."/>
            <person name="Abreu S."/>
            <person name="Thibessard A."/>
            <person name="Leblond P."/>
            <person name="Chaminade P."/>
            <person name="Virolle M.-J."/>
        </authorList>
    </citation>
    <scope>NUCLEOTIDE SEQUENCE [LARGE SCALE GENOMIC DNA]</scope>
    <source>
        <strain evidence="3 5">DSM 41481</strain>
    </source>
</reference>
<feature type="region of interest" description="Disordered" evidence="1">
    <location>
        <begin position="1"/>
        <end position="26"/>
    </location>
</feature>
<dbReference type="AlphaFoldDB" id="A0AAE6Y965"/>
<sequence>MGFEERWQRRQQEIAADTDTREADRVRRHNDQVEKIHQQHVQAARHAFERGDGWFEAEIPQHAVGRLDVHAVLRTKHDHPDVPRPARGDLLSRIEDEGWTLHTAQYLYVPTGEESRDKVFSSGQQVRARGDILGMYLFQRHPDTSRPAQSPSSQRSGQTG</sequence>
<evidence type="ECO:0000313" key="5">
    <source>
        <dbReference type="Proteomes" id="UP000502504"/>
    </source>
</evidence>
<feature type="compositionally biased region" description="Low complexity" evidence="1">
    <location>
        <begin position="145"/>
        <end position="160"/>
    </location>
</feature>
<proteinExistence type="predicted"/>
<dbReference type="EMBL" id="LHQL01000008">
    <property type="protein sequence ID" value="OOQ52078.1"/>
    <property type="molecule type" value="Genomic_DNA"/>
</dbReference>
<evidence type="ECO:0000313" key="2">
    <source>
        <dbReference type="EMBL" id="OOQ52078.1"/>
    </source>
</evidence>